<dbReference type="InterPro" id="IPR041953">
    <property type="entry name" value="YdeP_MopB"/>
</dbReference>
<evidence type="ECO:0000256" key="2">
    <source>
        <dbReference type="ARBA" id="ARBA00001966"/>
    </source>
</evidence>
<evidence type="ECO:0000256" key="3">
    <source>
        <dbReference type="ARBA" id="ARBA00010312"/>
    </source>
</evidence>
<dbReference type="GO" id="GO:0051539">
    <property type="term" value="F:4 iron, 4 sulfur cluster binding"/>
    <property type="evidence" value="ECO:0007669"/>
    <property type="project" value="UniProtKB-KW"/>
</dbReference>
<dbReference type="InterPro" id="IPR006657">
    <property type="entry name" value="MoPterin_dinucl-bd_dom"/>
</dbReference>
<evidence type="ECO:0000256" key="7">
    <source>
        <dbReference type="ARBA" id="ARBA00023002"/>
    </source>
</evidence>
<dbReference type="Gene3D" id="3.40.228.10">
    <property type="entry name" value="Dimethylsulfoxide Reductase, domain 2"/>
    <property type="match status" value="1"/>
</dbReference>
<dbReference type="SUPFAM" id="SSF53706">
    <property type="entry name" value="Formate dehydrogenase/DMSO reductase, domains 1-3"/>
    <property type="match status" value="1"/>
</dbReference>
<accession>A0A917QC77</accession>
<proteinExistence type="inferred from homology"/>
<reference evidence="12" key="2">
    <citation type="submission" date="2020-09" db="EMBL/GenBank/DDBJ databases">
        <authorList>
            <person name="Sun Q."/>
            <person name="Zhou Y."/>
        </authorList>
    </citation>
    <scope>NUCLEOTIDE SEQUENCE</scope>
    <source>
        <strain evidence="12">CGMCC 4.7278</strain>
    </source>
</reference>
<organism evidence="12 13">
    <name type="scientific">Nocardia camponoti</name>
    <dbReference type="NCBI Taxonomy" id="1616106"/>
    <lineage>
        <taxon>Bacteria</taxon>
        <taxon>Bacillati</taxon>
        <taxon>Actinomycetota</taxon>
        <taxon>Actinomycetes</taxon>
        <taxon>Mycobacteriales</taxon>
        <taxon>Nocardiaceae</taxon>
        <taxon>Nocardia</taxon>
    </lineage>
</organism>
<dbReference type="SUPFAM" id="SSF50692">
    <property type="entry name" value="ADC-like"/>
    <property type="match status" value="1"/>
</dbReference>
<comment type="caution">
    <text evidence="12">The sequence shown here is derived from an EMBL/GenBank/DDBJ whole genome shotgun (WGS) entry which is preliminary data.</text>
</comment>
<keyword evidence="9" id="KW-0411">Iron-sulfur</keyword>
<dbReference type="RefSeq" id="WP_188827801.1">
    <property type="nucleotide sequence ID" value="NZ_BMMW01000001.1"/>
</dbReference>
<reference evidence="12" key="1">
    <citation type="journal article" date="2014" name="Int. J. Syst. Evol. Microbiol.">
        <title>Complete genome sequence of Corynebacterium casei LMG S-19264T (=DSM 44701T), isolated from a smear-ripened cheese.</title>
        <authorList>
            <consortium name="US DOE Joint Genome Institute (JGI-PGF)"/>
            <person name="Walter F."/>
            <person name="Albersmeier A."/>
            <person name="Kalinowski J."/>
            <person name="Ruckert C."/>
        </authorList>
    </citation>
    <scope>NUCLEOTIDE SEQUENCE</scope>
    <source>
        <strain evidence="12">CGMCC 4.7278</strain>
    </source>
</reference>
<evidence type="ECO:0000256" key="9">
    <source>
        <dbReference type="ARBA" id="ARBA00023014"/>
    </source>
</evidence>
<dbReference type="InterPro" id="IPR009010">
    <property type="entry name" value="Asp_de-COase-like_dom_sf"/>
</dbReference>
<dbReference type="Pfam" id="PF00384">
    <property type="entry name" value="Molybdopterin"/>
    <property type="match status" value="1"/>
</dbReference>
<evidence type="ECO:0000256" key="6">
    <source>
        <dbReference type="ARBA" id="ARBA00022723"/>
    </source>
</evidence>
<dbReference type="Pfam" id="PF01568">
    <property type="entry name" value="Molydop_binding"/>
    <property type="match status" value="1"/>
</dbReference>
<feature type="domain" description="Molybdopterin dinucleotide-binding" evidence="11">
    <location>
        <begin position="647"/>
        <end position="753"/>
    </location>
</feature>
<dbReference type="GO" id="GO:0008863">
    <property type="term" value="F:formate dehydrogenase (NAD+) activity"/>
    <property type="evidence" value="ECO:0007669"/>
    <property type="project" value="InterPro"/>
</dbReference>
<gene>
    <name evidence="12" type="ORF">GCM10011591_12450</name>
</gene>
<dbReference type="InterPro" id="IPR037951">
    <property type="entry name" value="MopB_CT_YdeP"/>
</dbReference>
<evidence type="ECO:0000256" key="8">
    <source>
        <dbReference type="ARBA" id="ARBA00023004"/>
    </source>
</evidence>
<comment type="similarity">
    <text evidence="3">Belongs to the prokaryotic molybdopterin-containing oxidoreductase family.</text>
</comment>
<dbReference type="PIRSF" id="PIRSF000144">
    <property type="entry name" value="CbbBc"/>
    <property type="match status" value="1"/>
</dbReference>
<keyword evidence="8" id="KW-0408">Iron</keyword>
<evidence type="ECO:0000259" key="11">
    <source>
        <dbReference type="Pfam" id="PF01568"/>
    </source>
</evidence>
<dbReference type="InterPro" id="IPR006656">
    <property type="entry name" value="Mopterin_OxRdtase"/>
</dbReference>
<dbReference type="Gene3D" id="2.40.40.20">
    <property type="match status" value="1"/>
</dbReference>
<dbReference type="InterPro" id="IPR050123">
    <property type="entry name" value="Prok_molybdopt-oxidoreductase"/>
</dbReference>
<evidence type="ECO:0000259" key="10">
    <source>
        <dbReference type="Pfam" id="PF00384"/>
    </source>
</evidence>
<dbReference type="Gene3D" id="3.40.50.740">
    <property type="match status" value="1"/>
</dbReference>
<feature type="domain" description="Molybdopterin oxidoreductase" evidence="10">
    <location>
        <begin position="120"/>
        <end position="494"/>
    </location>
</feature>
<dbReference type="EMBL" id="BMMW01000001">
    <property type="protein sequence ID" value="GGK42364.1"/>
    <property type="molecule type" value="Genomic_DNA"/>
</dbReference>
<dbReference type="GO" id="GO:0030151">
    <property type="term" value="F:molybdenum ion binding"/>
    <property type="evidence" value="ECO:0007669"/>
    <property type="project" value="InterPro"/>
</dbReference>
<keyword evidence="13" id="KW-1185">Reference proteome</keyword>
<comment type="cofactor">
    <cofactor evidence="1">
        <name>Mo-bis(molybdopterin guanine dinucleotide)</name>
        <dbReference type="ChEBI" id="CHEBI:60539"/>
    </cofactor>
</comment>
<protein>
    <submittedName>
        <fullName evidence="12">Formate dehydrogenase subunit alpha</fullName>
    </submittedName>
</protein>
<dbReference type="PANTHER" id="PTHR43105">
    <property type="entry name" value="RESPIRATORY NITRATE REDUCTASE"/>
    <property type="match status" value="1"/>
</dbReference>
<name>A0A917QC77_9NOCA</name>
<keyword evidence="4" id="KW-0004">4Fe-4S</keyword>
<dbReference type="NCBIfam" id="TIGR01701">
    <property type="entry name" value="Fdhalpha-like"/>
    <property type="match status" value="1"/>
</dbReference>
<dbReference type="CDD" id="cd02787">
    <property type="entry name" value="MopB_CT_ydeP"/>
    <property type="match status" value="1"/>
</dbReference>
<comment type="cofactor">
    <cofactor evidence="2">
        <name>[4Fe-4S] cluster</name>
        <dbReference type="ChEBI" id="CHEBI:49883"/>
    </cofactor>
</comment>
<evidence type="ECO:0000313" key="13">
    <source>
        <dbReference type="Proteomes" id="UP000612956"/>
    </source>
</evidence>
<dbReference type="InterPro" id="IPR010046">
    <property type="entry name" value="Mopterin_OxRdtse_a_bac"/>
</dbReference>
<dbReference type="AlphaFoldDB" id="A0A917QC77"/>
<evidence type="ECO:0000256" key="1">
    <source>
        <dbReference type="ARBA" id="ARBA00001942"/>
    </source>
</evidence>
<evidence type="ECO:0000256" key="5">
    <source>
        <dbReference type="ARBA" id="ARBA00022505"/>
    </source>
</evidence>
<dbReference type="Proteomes" id="UP000612956">
    <property type="component" value="Unassembled WGS sequence"/>
</dbReference>
<dbReference type="CDD" id="cd02767">
    <property type="entry name" value="MopB_ydeP"/>
    <property type="match status" value="1"/>
</dbReference>
<keyword evidence="6" id="KW-0479">Metal-binding</keyword>
<evidence type="ECO:0000313" key="12">
    <source>
        <dbReference type="EMBL" id="GGK42364.1"/>
    </source>
</evidence>
<dbReference type="GO" id="GO:0043546">
    <property type="term" value="F:molybdopterin cofactor binding"/>
    <property type="evidence" value="ECO:0007669"/>
    <property type="project" value="InterPro"/>
</dbReference>
<evidence type="ECO:0000256" key="4">
    <source>
        <dbReference type="ARBA" id="ARBA00022485"/>
    </source>
</evidence>
<dbReference type="PANTHER" id="PTHR43105:SF4">
    <property type="entry name" value="PROTEIN YDEP"/>
    <property type="match status" value="1"/>
</dbReference>
<sequence>MTSIDHPEVDPKDDLSLTPPKKWAAGVPAVAHAIEYSLSQTSPKRTALTLLNLNQVNGIDCPGCAWPDPKHRHMNEYCENGAKHINDEATSRRVTREFFAAHTIDELDTKSDYWLNQQGRLTEPMVKRPGATHYEPIGWDEALDLFAATLKDLDSPDEALFYTSGRINNEAAFLLQLFARAYGTNNLPDCSNMCHESSGSALSETLGIGKGSVSLDDIYEADLVFVVGQNPGTNHPRMLSALEETKRNGGKVVAVNPLPEAGLIRFKNPQKPRGVIGRGTQIADYFLKIRPGGDLALFGLLNKLLLEAEDAAPGTVLDQEFIASQTNGFADFAAHIREITWEQALSATGLDRAEIEQVLAEVLKSKKIIVCWAMGLTQHKHGVPTIREVVNFLLLRGNLGRPGAGVCPVRGHSNVQGDRTMGIWERMPESFMTALGNEFDFTPPAHHGLDAVDSIRAMRDGKAKVFVGVAGNFARATPDSDVTEAALRKCALTVQISTKLNRSHTVTGETALILPTLGRSDRDIQATGEQFITVEDSMSEVHASRGRLDPASPHLLSEVAIISRLAERVLGYTPGMPWKDFEADYNIIRDRIARVVPGFEDFNTRVEQPGGLKLTNPVNEGIYNTASGKAEFTRNEVAGIEVPPGYLVLQSLRSHDQWNTIPYANNDRYRGIHNARRVVLINPDDLAERGFADGDTVDLVSIWTDGTERRAERFTTVAYPASRGSAAAYYPETNVLVPLDSVADVSNTPTSKGIIVRLEPAS</sequence>
<keyword evidence="7" id="KW-0560">Oxidoreductase</keyword>
<keyword evidence="5" id="KW-0500">Molybdenum</keyword>
<dbReference type="GO" id="GO:0016020">
    <property type="term" value="C:membrane"/>
    <property type="evidence" value="ECO:0007669"/>
    <property type="project" value="TreeGrafter"/>
</dbReference>